<sequence>IKATTTTAIKRGQEPLDTRTDPTPNKSNYSTNLGNVKNLKLRTMLEKVYNAIPTMKEGRKE</sequence>
<reference evidence="2 3" key="1">
    <citation type="journal article" date="2014" name="Am. J. Bot.">
        <title>Genome assembly and annotation for red clover (Trifolium pratense; Fabaceae).</title>
        <authorList>
            <person name="Istvanek J."/>
            <person name="Jaros M."/>
            <person name="Krenek A."/>
            <person name="Repkova J."/>
        </authorList>
    </citation>
    <scope>NUCLEOTIDE SEQUENCE [LARGE SCALE GENOMIC DNA]</scope>
    <source>
        <strain evidence="3">cv. Tatra</strain>
        <tissue evidence="2">Young leaves</tissue>
    </source>
</reference>
<feature type="compositionally biased region" description="Basic and acidic residues" evidence="1">
    <location>
        <begin position="11"/>
        <end position="20"/>
    </location>
</feature>
<protein>
    <submittedName>
        <fullName evidence="2">Uncharacterized protein</fullName>
    </submittedName>
</protein>
<organism evidence="2 3">
    <name type="scientific">Trifolium pratense</name>
    <name type="common">Red clover</name>
    <dbReference type="NCBI Taxonomy" id="57577"/>
    <lineage>
        <taxon>Eukaryota</taxon>
        <taxon>Viridiplantae</taxon>
        <taxon>Streptophyta</taxon>
        <taxon>Embryophyta</taxon>
        <taxon>Tracheophyta</taxon>
        <taxon>Spermatophyta</taxon>
        <taxon>Magnoliopsida</taxon>
        <taxon>eudicotyledons</taxon>
        <taxon>Gunneridae</taxon>
        <taxon>Pentapetalae</taxon>
        <taxon>rosids</taxon>
        <taxon>fabids</taxon>
        <taxon>Fabales</taxon>
        <taxon>Fabaceae</taxon>
        <taxon>Papilionoideae</taxon>
        <taxon>50 kb inversion clade</taxon>
        <taxon>NPAAA clade</taxon>
        <taxon>Hologalegina</taxon>
        <taxon>IRL clade</taxon>
        <taxon>Trifolieae</taxon>
        <taxon>Trifolium</taxon>
    </lineage>
</organism>
<evidence type="ECO:0000256" key="1">
    <source>
        <dbReference type="SAM" id="MobiDB-lite"/>
    </source>
</evidence>
<gene>
    <name evidence="2" type="ORF">L195_g064197</name>
</gene>
<accession>A0A2K3KRJ5</accession>
<feature type="non-terminal residue" evidence="2">
    <location>
        <position position="1"/>
    </location>
</feature>
<feature type="region of interest" description="Disordered" evidence="1">
    <location>
        <begin position="1"/>
        <end position="33"/>
    </location>
</feature>
<comment type="caution">
    <text evidence="2">The sequence shown here is derived from an EMBL/GenBank/DDBJ whole genome shotgun (WGS) entry which is preliminary data.</text>
</comment>
<dbReference type="EMBL" id="ASHM01237337">
    <property type="protein sequence ID" value="PNX68910.1"/>
    <property type="molecule type" value="Genomic_DNA"/>
</dbReference>
<name>A0A2K3KRJ5_TRIPR</name>
<reference evidence="2 3" key="2">
    <citation type="journal article" date="2017" name="Front. Plant Sci.">
        <title>Gene Classification and Mining of Molecular Markers Useful in Red Clover (Trifolium pratense) Breeding.</title>
        <authorList>
            <person name="Istvanek J."/>
            <person name="Dluhosova J."/>
            <person name="Dluhos P."/>
            <person name="Patkova L."/>
            <person name="Nedelnik J."/>
            <person name="Repkova J."/>
        </authorList>
    </citation>
    <scope>NUCLEOTIDE SEQUENCE [LARGE SCALE GENOMIC DNA]</scope>
    <source>
        <strain evidence="3">cv. Tatra</strain>
        <tissue evidence="2">Young leaves</tissue>
    </source>
</reference>
<proteinExistence type="predicted"/>
<feature type="compositionally biased region" description="Polar residues" evidence="1">
    <location>
        <begin position="21"/>
        <end position="33"/>
    </location>
</feature>
<evidence type="ECO:0000313" key="2">
    <source>
        <dbReference type="EMBL" id="PNX68910.1"/>
    </source>
</evidence>
<dbReference type="AlphaFoldDB" id="A0A2K3KRJ5"/>
<dbReference type="Proteomes" id="UP000236291">
    <property type="component" value="Unassembled WGS sequence"/>
</dbReference>
<evidence type="ECO:0000313" key="3">
    <source>
        <dbReference type="Proteomes" id="UP000236291"/>
    </source>
</evidence>